<organism evidence="3 4">
    <name type="scientific">Paramagnetospirillum caucaseum</name>
    <dbReference type="NCBI Taxonomy" id="1244869"/>
    <lineage>
        <taxon>Bacteria</taxon>
        <taxon>Pseudomonadati</taxon>
        <taxon>Pseudomonadota</taxon>
        <taxon>Alphaproteobacteria</taxon>
        <taxon>Rhodospirillales</taxon>
        <taxon>Magnetospirillaceae</taxon>
        <taxon>Paramagnetospirillum</taxon>
    </lineage>
</organism>
<dbReference type="PATRIC" id="fig|1244869.3.peg.887"/>
<evidence type="ECO:0000256" key="1">
    <source>
        <dbReference type="SAM" id="MobiDB-lite"/>
    </source>
</evidence>
<feature type="compositionally biased region" description="Low complexity" evidence="1">
    <location>
        <begin position="338"/>
        <end position="351"/>
    </location>
</feature>
<feature type="compositionally biased region" description="Polar residues" evidence="1">
    <location>
        <begin position="363"/>
        <end position="374"/>
    </location>
</feature>
<evidence type="ECO:0000313" key="4">
    <source>
        <dbReference type="Proteomes" id="UP000011744"/>
    </source>
</evidence>
<feature type="region of interest" description="Disordered" evidence="1">
    <location>
        <begin position="338"/>
        <end position="377"/>
    </location>
</feature>
<dbReference type="EMBL" id="AONQ01000008">
    <property type="protein sequence ID" value="EME71152.1"/>
    <property type="molecule type" value="Genomic_DNA"/>
</dbReference>
<evidence type="ECO:0000259" key="2">
    <source>
        <dbReference type="Pfam" id="PF02120"/>
    </source>
</evidence>
<dbReference type="InterPro" id="IPR021136">
    <property type="entry name" value="Flagellar_hook_control-like_C"/>
</dbReference>
<reference evidence="3 4" key="1">
    <citation type="journal article" date="2014" name="Genome Announc.">
        <title>Draft Genome Sequence of Magnetospirillum sp. Strain SO-1, a Freshwater Magnetotactic Bacterium Isolated from the Ol'khovka River, Russia.</title>
        <authorList>
            <person name="Grouzdev D.S."/>
            <person name="Dziuba M.V."/>
            <person name="Sukhacheva M.S."/>
            <person name="Mardanov A.V."/>
            <person name="Beletskiy A.V."/>
            <person name="Kuznetsov B.B."/>
            <person name="Skryabin K.G."/>
        </authorList>
    </citation>
    <scope>NUCLEOTIDE SEQUENCE [LARGE SCALE GENOMIC DNA]</scope>
    <source>
        <strain evidence="3 4">SO-1</strain>
    </source>
</reference>
<accession>M2ZUT8</accession>
<dbReference type="Pfam" id="PF02120">
    <property type="entry name" value="Flg_hook"/>
    <property type="match status" value="1"/>
</dbReference>
<dbReference type="CDD" id="cd17470">
    <property type="entry name" value="T3SS_Flik_C"/>
    <property type="match status" value="1"/>
</dbReference>
<feature type="compositionally biased region" description="Basic and acidic residues" evidence="1">
    <location>
        <begin position="74"/>
        <end position="102"/>
    </location>
</feature>
<dbReference type="RefSeq" id="WP_008614773.1">
    <property type="nucleotide sequence ID" value="NZ_AONQ01000008.1"/>
</dbReference>
<dbReference type="AlphaFoldDB" id="M2ZUT8"/>
<feature type="domain" description="Flagellar hook-length control protein-like C-terminal" evidence="2">
    <location>
        <begin position="452"/>
        <end position="536"/>
    </location>
</feature>
<keyword evidence="3" id="KW-0282">Flagellum</keyword>
<keyword evidence="3" id="KW-0966">Cell projection</keyword>
<feature type="compositionally biased region" description="Low complexity" evidence="1">
    <location>
        <begin position="561"/>
        <end position="576"/>
    </location>
</feature>
<feature type="compositionally biased region" description="Polar residues" evidence="1">
    <location>
        <begin position="524"/>
        <end position="537"/>
    </location>
</feature>
<dbReference type="STRING" id="1244869.H261_04420"/>
<dbReference type="Gene3D" id="3.30.750.140">
    <property type="match status" value="1"/>
</dbReference>
<proteinExistence type="predicted"/>
<sequence>MTVQSIDKRVVPEANMTAVSQDKQPSALSAEAAFLSVLQQSTQRFSGKTGNLNGLISGDKVLSEHITRLHMEVKVDSRQEAREEAPPAPKEARGAAKADKPRAAVAGAANARKGDDAEAAPAPVKADDDTATVQTADADASDEDASAHDDDTVQAPLETKAQDDEEIVVAIDVTITETVQIVQVDTSGDAPTLDLNALAQTVRAQLTGADEAKGEDDPMAGLSAADRQRISDLENRLVNEVLDGDLDDALDAATELVNQMISKVGEHKAATEATGAEQMGDLADEQARDLAAMLSGSNVHLDIKVQTRTTDAGPTAAQNTATVVEALSLIDLAAQGAAAQDAGPNPQAGQGFASDKNGGAAVQQATAALSQDTGANPAAEAEVRPFTAMLAAQMEANVADDAAPEQRTVAGLAGVGSTQAADKASAGQAAHSAARTPRTQLQAQVMEQVSVQISKQVKDGADTIKIQLKPHELGKIEIKLEVSADGRVSATVTADKPETLAMLQKDAKGLEKALEDSGLKPDGTATTFSLKGGEQQQNADRGNNNARSRRGRNRGGDGGEEAQLAGAGAAQSARQRGLGGRSGVDISV</sequence>
<protein>
    <submittedName>
        <fullName evidence="3">Flagellar hook-length control protein</fullName>
    </submittedName>
</protein>
<dbReference type="Proteomes" id="UP000011744">
    <property type="component" value="Unassembled WGS sequence"/>
</dbReference>
<feature type="region of interest" description="Disordered" evidence="1">
    <location>
        <begin position="513"/>
        <end position="588"/>
    </location>
</feature>
<dbReference type="InterPro" id="IPR038610">
    <property type="entry name" value="FliK-like_C_sf"/>
</dbReference>
<comment type="caution">
    <text evidence="3">The sequence shown here is derived from an EMBL/GenBank/DDBJ whole genome shotgun (WGS) entry which is preliminary data.</text>
</comment>
<feature type="region of interest" description="Disordered" evidence="1">
    <location>
        <begin position="74"/>
        <end position="151"/>
    </location>
</feature>
<keyword evidence="4" id="KW-1185">Reference proteome</keyword>
<keyword evidence="3" id="KW-0969">Cilium</keyword>
<gene>
    <name evidence="3" type="ORF">H261_04420</name>
</gene>
<dbReference type="eggNOG" id="COG3144">
    <property type="taxonomic scope" value="Bacteria"/>
</dbReference>
<evidence type="ECO:0000313" key="3">
    <source>
        <dbReference type="EMBL" id="EME71152.1"/>
    </source>
</evidence>
<dbReference type="OrthoDB" id="7203912at2"/>
<name>M2ZUT8_9PROT</name>